<dbReference type="AlphaFoldDB" id="A0A914WAU2"/>
<organism evidence="2 3">
    <name type="scientific">Plectus sambesii</name>
    <dbReference type="NCBI Taxonomy" id="2011161"/>
    <lineage>
        <taxon>Eukaryota</taxon>
        <taxon>Metazoa</taxon>
        <taxon>Ecdysozoa</taxon>
        <taxon>Nematoda</taxon>
        <taxon>Chromadorea</taxon>
        <taxon>Plectida</taxon>
        <taxon>Plectina</taxon>
        <taxon>Plectoidea</taxon>
        <taxon>Plectidae</taxon>
        <taxon>Plectus</taxon>
    </lineage>
</organism>
<feature type="compositionally biased region" description="Polar residues" evidence="1">
    <location>
        <begin position="1"/>
        <end position="12"/>
    </location>
</feature>
<evidence type="ECO:0000313" key="2">
    <source>
        <dbReference type="Proteomes" id="UP000887566"/>
    </source>
</evidence>
<evidence type="ECO:0000313" key="3">
    <source>
        <dbReference type="WBParaSite" id="PSAMB.scaffold3718size17123.g22296.t1"/>
    </source>
</evidence>
<reference evidence="3" key="1">
    <citation type="submission" date="2022-11" db="UniProtKB">
        <authorList>
            <consortium name="WormBaseParasite"/>
        </authorList>
    </citation>
    <scope>IDENTIFICATION</scope>
</reference>
<evidence type="ECO:0000256" key="1">
    <source>
        <dbReference type="SAM" id="MobiDB-lite"/>
    </source>
</evidence>
<sequence>MSLNFDQQQPDSPTGDGRAQLQLHEDGTDYGESSRSSDQSWPTSSSPPLIPPSIELRFVCEYCLKEIVTRQWSSPADRNRHVCAGLFKCTPDVQRPRGT</sequence>
<feature type="compositionally biased region" description="Low complexity" evidence="1">
    <location>
        <begin position="33"/>
        <end position="47"/>
    </location>
</feature>
<keyword evidence="2" id="KW-1185">Reference proteome</keyword>
<accession>A0A914WAU2</accession>
<name>A0A914WAU2_9BILA</name>
<feature type="region of interest" description="Disordered" evidence="1">
    <location>
        <begin position="1"/>
        <end position="52"/>
    </location>
</feature>
<protein>
    <submittedName>
        <fullName evidence="3">Uncharacterized protein</fullName>
    </submittedName>
</protein>
<dbReference type="WBParaSite" id="PSAMB.scaffold3718size17123.g22296.t1">
    <property type="protein sequence ID" value="PSAMB.scaffold3718size17123.g22296.t1"/>
    <property type="gene ID" value="PSAMB.scaffold3718size17123.g22296"/>
</dbReference>
<proteinExistence type="predicted"/>
<dbReference type="Proteomes" id="UP000887566">
    <property type="component" value="Unplaced"/>
</dbReference>